<dbReference type="EC" id="4.3.2.9" evidence="1"/>
<accession>A0A9P6KQ36</accession>
<dbReference type="OrthoDB" id="2924818at2759"/>
<dbReference type="PANTHER" id="PTHR12935">
    <property type="entry name" value="GAMMA-GLUTAMYLCYCLOTRANSFERASE"/>
    <property type="match status" value="1"/>
</dbReference>
<evidence type="ECO:0000313" key="7">
    <source>
        <dbReference type="Proteomes" id="UP000756921"/>
    </source>
</evidence>
<organism evidence="6 7">
    <name type="scientific">Paraphaeosphaeria minitans</name>
    <dbReference type="NCBI Taxonomy" id="565426"/>
    <lineage>
        <taxon>Eukaryota</taxon>
        <taxon>Fungi</taxon>
        <taxon>Dikarya</taxon>
        <taxon>Ascomycota</taxon>
        <taxon>Pezizomycotina</taxon>
        <taxon>Dothideomycetes</taxon>
        <taxon>Pleosporomycetidae</taxon>
        <taxon>Pleosporales</taxon>
        <taxon>Massarineae</taxon>
        <taxon>Didymosphaeriaceae</taxon>
        <taxon>Paraphaeosphaeria</taxon>
    </lineage>
</organism>
<comment type="caution">
    <text evidence="6">The sequence shown here is derived from an EMBL/GenBank/DDBJ whole genome shotgun (WGS) entry which is preliminary data.</text>
</comment>
<dbReference type="Pfam" id="PF13772">
    <property type="entry name" value="AIG2_2"/>
    <property type="match status" value="1"/>
</dbReference>
<dbReference type="AlphaFoldDB" id="A0A9P6KQ36"/>
<evidence type="ECO:0000256" key="4">
    <source>
        <dbReference type="PIRSR" id="PIRSR617939-2"/>
    </source>
</evidence>
<dbReference type="GO" id="GO:0003839">
    <property type="term" value="F:gamma-glutamylcyclotransferase activity"/>
    <property type="evidence" value="ECO:0007669"/>
    <property type="project" value="UniProtKB-EC"/>
</dbReference>
<gene>
    <name evidence="6" type="ORF">PMIN01_07610</name>
</gene>
<dbReference type="CDD" id="cd06661">
    <property type="entry name" value="GGCT_like"/>
    <property type="match status" value="1"/>
</dbReference>
<protein>
    <recommendedName>
        <fullName evidence="1">gamma-glutamylcyclotransferase</fullName>
        <ecNumber evidence="1">4.3.2.9</ecNumber>
    </recommendedName>
</protein>
<evidence type="ECO:0000256" key="5">
    <source>
        <dbReference type="SAM" id="MobiDB-lite"/>
    </source>
</evidence>
<name>A0A9P6KQ36_9PLEO</name>
<evidence type="ECO:0000256" key="1">
    <source>
        <dbReference type="ARBA" id="ARBA00012346"/>
    </source>
</evidence>
<evidence type="ECO:0000313" key="6">
    <source>
        <dbReference type="EMBL" id="KAF9734707.1"/>
    </source>
</evidence>
<dbReference type="Gene3D" id="3.10.490.10">
    <property type="entry name" value="Gamma-glutamyl cyclotransferase-like"/>
    <property type="match status" value="1"/>
</dbReference>
<feature type="active site" description="Proton acceptor" evidence="3">
    <location>
        <position position="118"/>
    </location>
</feature>
<proteinExistence type="predicted"/>
<dbReference type="InterPro" id="IPR036568">
    <property type="entry name" value="GGCT-like_sf"/>
</dbReference>
<evidence type="ECO:0000256" key="2">
    <source>
        <dbReference type="ARBA" id="ARBA00023239"/>
    </source>
</evidence>
<feature type="compositionally biased region" description="Acidic residues" evidence="5">
    <location>
        <begin position="207"/>
        <end position="218"/>
    </location>
</feature>
<keyword evidence="7" id="KW-1185">Reference proteome</keyword>
<feature type="compositionally biased region" description="Basic and acidic residues" evidence="5">
    <location>
        <begin position="235"/>
        <end position="248"/>
    </location>
</feature>
<evidence type="ECO:0000256" key="3">
    <source>
        <dbReference type="PIRSR" id="PIRSR617939-1"/>
    </source>
</evidence>
<dbReference type="PANTHER" id="PTHR12935:SF0">
    <property type="entry name" value="GAMMA-GLUTAMYLCYCLOTRANSFERASE"/>
    <property type="match status" value="1"/>
</dbReference>
<reference evidence="6" key="1">
    <citation type="journal article" date="2020" name="Mol. Plant Microbe Interact.">
        <title>Genome Sequence of the Biocontrol Agent Coniothyrium minitans strain Conio (IMI 134523).</title>
        <authorList>
            <person name="Patel D."/>
            <person name="Shittu T.A."/>
            <person name="Baroncelli R."/>
            <person name="Muthumeenakshi S."/>
            <person name="Osborne T.H."/>
            <person name="Janganan T.K."/>
            <person name="Sreenivasaprasad S."/>
        </authorList>
    </citation>
    <scope>NUCLEOTIDE SEQUENCE</scope>
    <source>
        <strain evidence="6">Conio</strain>
    </source>
</reference>
<dbReference type="InterPro" id="IPR017939">
    <property type="entry name" value="G-Glutamylcylcotransferase"/>
</dbReference>
<keyword evidence="2" id="KW-0456">Lyase</keyword>
<dbReference type="InterPro" id="IPR013024">
    <property type="entry name" value="GGCT-like"/>
</dbReference>
<sequence length="248" mass="26702">MPPTPAAPEPPAEPTGYFAFGSNLWLAQMRTRCPSARYLGVARLPAYTWLINERGYANVVESRTTAKETAEPTTTTTTNTAATATATANPNAEPTTNHVYGLIFTLTPSDETSLDAHEGVPTAYTKEHLPVDFWAASSADCRVDTTVPPTEAGGRMLVYVDRRRVVASTPRADYVYRINRGVEDAVRLGVPAAYVEGVVRRFVPAGEEGEEEGEESVEEAVKRQGAGIVDGEVGVDGRGRRGSGREVE</sequence>
<dbReference type="EMBL" id="WJXW01000007">
    <property type="protein sequence ID" value="KAF9734707.1"/>
    <property type="molecule type" value="Genomic_DNA"/>
</dbReference>
<feature type="region of interest" description="Disordered" evidence="5">
    <location>
        <begin position="206"/>
        <end position="248"/>
    </location>
</feature>
<dbReference type="SUPFAM" id="SSF110857">
    <property type="entry name" value="Gamma-glutamyl cyclotransferase-like"/>
    <property type="match status" value="1"/>
</dbReference>
<dbReference type="Proteomes" id="UP000756921">
    <property type="component" value="Unassembled WGS sequence"/>
</dbReference>
<feature type="binding site" evidence="4">
    <location>
        <begin position="17"/>
        <end position="22"/>
    </location>
    <ligand>
        <name>substrate</name>
    </ligand>
</feature>